<dbReference type="STRING" id="455193.SAMN05421805_118117"/>
<dbReference type="RefSeq" id="WP_093157928.1">
    <property type="nucleotide sequence ID" value="NZ_FOUP01000018.1"/>
</dbReference>
<dbReference type="InterPro" id="IPR016032">
    <property type="entry name" value="Sig_transdc_resp-reg_C-effctor"/>
</dbReference>
<feature type="domain" description="OmpR/PhoB-type" evidence="4">
    <location>
        <begin position="1"/>
        <end position="96"/>
    </location>
</feature>
<dbReference type="CDD" id="cd15831">
    <property type="entry name" value="BTAD"/>
    <property type="match status" value="1"/>
</dbReference>
<dbReference type="Proteomes" id="UP000199398">
    <property type="component" value="Unassembled WGS sequence"/>
</dbReference>
<evidence type="ECO:0000313" key="5">
    <source>
        <dbReference type="EMBL" id="RKT85483.1"/>
    </source>
</evidence>
<dbReference type="InterPro" id="IPR036388">
    <property type="entry name" value="WH-like_DNA-bd_sf"/>
</dbReference>
<dbReference type="EMBL" id="RBXX01000002">
    <property type="protein sequence ID" value="RKT85483.1"/>
    <property type="molecule type" value="Genomic_DNA"/>
</dbReference>
<dbReference type="GO" id="GO:0006355">
    <property type="term" value="P:regulation of DNA-templated transcription"/>
    <property type="evidence" value="ECO:0007669"/>
    <property type="project" value="InterPro"/>
</dbReference>
<proteinExistence type="inferred from homology"/>
<dbReference type="InterPro" id="IPR027417">
    <property type="entry name" value="P-loop_NTPase"/>
</dbReference>
<evidence type="ECO:0000313" key="6">
    <source>
        <dbReference type="EMBL" id="SFO59420.1"/>
    </source>
</evidence>
<dbReference type="SUPFAM" id="SSF52540">
    <property type="entry name" value="P-loop containing nucleoside triphosphate hydrolases"/>
    <property type="match status" value="1"/>
</dbReference>
<dbReference type="Pfam" id="PF13424">
    <property type="entry name" value="TPR_12"/>
    <property type="match status" value="1"/>
</dbReference>
<reference evidence="6 7" key="1">
    <citation type="submission" date="2016-10" db="EMBL/GenBank/DDBJ databases">
        <authorList>
            <person name="de Groot N.N."/>
        </authorList>
    </citation>
    <scope>NUCLEOTIDE SEQUENCE [LARGE SCALE GENOMIC DNA]</scope>
    <source>
        <strain evidence="6 7">CPCC 201259</strain>
    </source>
</reference>
<dbReference type="InterPro" id="IPR058852">
    <property type="entry name" value="HTH_77"/>
</dbReference>
<dbReference type="InterPro" id="IPR001867">
    <property type="entry name" value="OmpR/PhoB-type_DNA-bd"/>
</dbReference>
<keyword evidence="8" id="KW-1185">Reference proteome</keyword>
<dbReference type="SMART" id="SM00862">
    <property type="entry name" value="Trans_reg_C"/>
    <property type="match status" value="1"/>
</dbReference>
<dbReference type="Gene3D" id="1.25.40.10">
    <property type="entry name" value="Tetratricopeptide repeat domain"/>
    <property type="match status" value="3"/>
</dbReference>
<protein>
    <submittedName>
        <fullName evidence="5 6">ATPase</fullName>
    </submittedName>
</protein>
<sequence length="1035" mass="110741">MRFGVLGPLAVWTDDGTPVPVPEAKVRALLADLLVTPGRFVSADRLVEDLWGSAPPGKPVPTLRAKISQLRKALDSAEPGARALLEFRSGAYRLNIDAEAVDAGRFTALSAQARTSPDARARAAALAAALGIWRGEAFAEFADAAFAAPARTRLHDQRLAAQEDHAAARLELGEHTGVAADLAELVARHPHRERLQALHLRALYGSGRQAEALESYQQVRARLADELGIDPGPELSALHSSMLRQEPVLTATAPGHNLPAAVSELIGRDGDLESVRARLSAGRLVTLTGPGGVGKTRLGLEVARAAAESFPDGAWLVELAAIDTGCAVTEAAVADAIAAVLGLRDEVAGSPRDGAARLAEALRGKNLLLLLDNCEHVIDATAALADRLLAAAPGVRLLATSREPLHLPGEQLWSVQPLTLPGGETPAAVRDSSAAQLFLARAAAAGFDQRDDDAAVIAAICRRLDGLPLALELAASRVRGLGLRELAARLDDRFDLLTARNRRAPTRHQTLRAVIDWSWGLLDEQEQIVLRRLSVFADGCTLDAAEAVCANEPNTLLDVLTGLVDRSLVTVGFPEGRPRYRLLESVAAYCRERLAEAEETDAARRRARRHHAELAERAEAGLRSGEQPTWLRRLDLELPNLRSCLDDSVRQGDTAATRHLAAAASWHLFLRGRFREAHQLLAGAGADPVVAACRDSLAVLSGAARDVTRERPEITDPVARARAECFLEFVHLDVGDYTGPPHTLERALRTFQQAEDRWGEAAALTNRARRGIVRGELAVSRQDATTAKALFDELGDQWGQLQAAELLARVAEITGDYAMAARTHRDGLRIAEELGLASEAANKLSGLGRIALLTGDLEASEAHHRRAADVAAAAHNEQGLVYAEFGLALTARRQGRLDDAEQLWHRQLRWSRRAGDHPGVALALAELGFIAEQRADADTAARLHTEGLATAESTEDPRAIALALEGLAGAKALLGDTEAAARLLGRAAVTRESVGAPLPRAERADVDRITARARESAPDLFAAAYAEGRAEQHLS</sequence>
<evidence type="ECO:0000256" key="3">
    <source>
        <dbReference type="PROSITE-ProRule" id="PRU01091"/>
    </source>
</evidence>
<dbReference type="EMBL" id="FOUP01000018">
    <property type="protein sequence ID" value="SFO59420.1"/>
    <property type="molecule type" value="Genomic_DNA"/>
</dbReference>
<dbReference type="SUPFAM" id="SSF46894">
    <property type="entry name" value="C-terminal effector domain of the bipartite response regulators"/>
    <property type="match status" value="1"/>
</dbReference>
<dbReference type="Proteomes" id="UP000270697">
    <property type="component" value="Unassembled WGS sequence"/>
</dbReference>
<dbReference type="PANTHER" id="PTHR47691:SF3">
    <property type="entry name" value="HTH-TYPE TRANSCRIPTIONAL REGULATOR RV0890C-RELATED"/>
    <property type="match status" value="1"/>
</dbReference>
<accession>A0A1I5IGU8</accession>
<dbReference type="Pfam" id="PF25872">
    <property type="entry name" value="HTH_77"/>
    <property type="match status" value="1"/>
</dbReference>
<evidence type="ECO:0000313" key="7">
    <source>
        <dbReference type="Proteomes" id="UP000199398"/>
    </source>
</evidence>
<comment type="similarity">
    <text evidence="1">Belongs to the AfsR/DnrI/RedD regulatory family.</text>
</comment>
<evidence type="ECO:0000256" key="1">
    <source>
        <dbReference type="ARBA" id="ARBA00005820"/>
    </source>
</evidence>
<dbReference type="GO" id="GO:0000160">
    <property type="term" value="P:phosphorelay signal transduction system"/>
    <property type="evidence" value="ECO:0007669"/>
    <property type="project" value="InterPro"/>
</dbReference>
<dbReference type="SMART" id="SM01043">
    <property type="entry name" value="BTAD"/>
    <property type="match status" value="1"/>
</dbReference>
<evidence type="ECO:0000313" key="8">
    <source>
        <dbReference type="Proteomes" id="UP000270697"/>
    </source>
</evidence>
<evidence type="ECO:0000256" key="2">
    <source>
        <dbReference type="ARBA" id="ARBA00023125"/>
    </source>
</evidence>
<dbReference type="PANTHER" id="PTHR47691">
    <property type="entry name" value="REGULATOR-RELATED"/>
    <property type="match status" value="1"/>
</dbReference>
<dbReference type="GO" id="GO:0003677">
    <property type="term" value="F:DNA binding"/>
    <property type="evidence" value="ECO:0007669"/>
    <property type="project" value="UniProtKB-UniRule"/>
</dbReference>
<dbReference type="Pfam" id="PF03704">
    <property type="entry name" value="BTAD"/>
    <property type="match status" value="1"/>
</dbReference>
<dbReference type="GO" id="GO:0043531">
    <property type="term" value="F:ADP binding"/>
    <property type="evidence" value="ECO:0007669"/>
    <property type="project" value="InterPro"/>
</dbReference>
<keyword evidence="2 3" id="KW-0238">DNA-binding</keyword>
<organism evidence="6 7">
    <name type="scientific">Saccharopolyspora antimicrobica</name>
    <dbReference type="NCBI Taxonomy" id="455193"/>
    <lineage>
        <taxon>Bacteria</taxon>
        <taxon>Bacillati</taxon>
        <taxon>Actinomycetota</taxon>
        <taxon>Actinomycetes</taxon>
        <taxon>Pseudonocardiales</taxon>
        <taxon>Pseudonocardiaceae</taxon>
        <taxon>Saccharopolyspora</taxon>
    </lineage>
</organism>
<dbReference type="SUPFAM" id="SSF48452">
    <property type="entry name" value="TPR-like"/>
    <property type="match status" value="2"/>
</dbReference>
<dbReference type="PROSITE" id="PS51755">
    <property type="entry name" value="OMPR_PHOB"/>
    <property type="match status" value="1"/>
</dbReference>
<dbReference type="Gene3D" id="1.10.10.10">
    <property type="entry name" value="Winged helix-like DNA-binding domain superfamily/Winged helix DNA-binding domain"/>
    <property type="match status" value="1"/>
</dbReference>
<reference evidence="5 8" key="2">
    <citation type="submission" date="2018-10" db="EMBL/GenBank/DDBJ databases">
        <title>Sequencing the genomes of 1000 actinobacteria strains.</title>
        <authorList>
            <person name="Klenk H.-P."/>
        </authorList>
    </citation>
    <scope>NUCLEOTIDE SEQUENCE [LARGE SCALE GENOMIC DNA]</scope>
    <source>
        <strain evidence="5 8">DSM 45119</strain>
    </source>
</reference>
<dbReference type="AlphaFoldDB" id="A0A1I5IGU8"/>
<dbReference type="PRINTS" id="PR00364">
    <property type="entry name" value="DISEASERSIST"/>
</dbReference>
<dbReference type="InterPro" id="IPR005158">
    <property type="entry name" value="BTAD"/>
</dbReference>
<feature type="DNA-binding region" description="OmpR/PhoB-type" evidence="3">
    <location>
        <begin position="1"/>
        <end position="96"/>
    </location>
</feature>
<dbReference type="Gene3D" id="3.40.50.300">
    <property type="entry name" value="P-loop containing nucleotide triphosphate hydrolases"/>
    <property type="match status" value="1"/>
</dbReference>
<dbReference type="OrthoDB" id="9812579at2"/>
<gene>
    <name evidence="5" type="ORF">ATL45_3830</name>
    <name evidence="6" type="ORF">SAMN05421805_118117</name>
</gene>
<dbReference type="InterPro" id="IPR011990">
    <property type="entry name" value="TPR-like_helical_dom_sf"/>
</dbReference>
<name>A0A1I5IGU8_9PSEU</name>
<evidence type="ECO:0000259" key="4">
    <source>
        <dbReference type="PROSITE" id="PS51755"/>
    </source>
</evidence>